<evidence type="ECO:0000256" key="4">
    <source>
        <dbReference type="RuleBase" id="RU004020"/>
    </source>
</evidence>
<gene>
    <name evidence="7" type="primary">HSF32</name>
    <name evidence="7" type="ORF">THAPS_6935</name>
</gene>
<evidence type="ECO:0000256" key="1">
    <source>
        <dbReference type="ARBA" id="ARBA00004123"/>
    </source>
</evidence>
<evidence type="ECO:0000313" key="7">
    <source>
        <dbReference type="EMBL" id="ACI64881.1"/>
    </source>
</evidence>
<dbReference type="eggNOG" id="KOG0627">
    <property type="taxonomic scope" value="Eukaryota"/>
</dbReference>
<dbReference type="FunFam" id="1.10.10.10:FF:001242">
    <property type="entry name" value="HSF33, heat shock transcription factor DNA-binding domain-containing protein, DNA binding, transcription factor"/>
    <property type="match status" value="1"/>
</dbReference>
<feature type="compositionally biased region" description="Basic residues" evidence="5">
    <location>
        <begin position="319"/>
        <end position="330"/>
    </location>
</feature>
<dbReference type="PANTHER" id="PTHR10015">
    <property type="entry name" value="HEAT SHOCK TRANSCRIPTION FACTOR"/>
    <property type="match status" value="1"/>
</dbReference>
<dbReference type="SUPFAM" id="SSF46785">
    <property type="entry name" value="Winged helix' DNA-binding domain"/>
    <property type="match status" value="1"/>
</dbReference>
<evidence type="ECO:0000313" key="8">
    <source>
        <dbReference type="Proteomes" id="UP000001449"/>
    </source>
</evidence>
<dbReference type="InterPro" id="IPR000232">
    <property type="entry name" value="HSF_DNA-bd"/>
</dbReference>
<feature type="region of interest" description="Disordered" evidence="5">
    <location>
        <begin position="295"/>
        <end position="373"/>
    </location>
</feature>
<evidence type="ECO:0000256" key="3">
    <source>
        <dbReference type="ARBA" id="ARBA00023242"/>
    </source>
</evidence>
<dbReference type="InParanoid" id="B5YMW5"/>
<reference evidence="7 8" key="1">
    <citation type="journal article" date="2004" name="Science">
        <title>The genome of the diatom Thalassiosira pseudonana: ecology, evolution, and metabolism.</title>
        <authorList>
            <person name="Armbrust E.V."/>
            <person name="Berges J.A."/>
            <person name="Bowler C."/>
            <person name="Green B.R."/>
            <person name="Martinez D."/>
            <person name="Putnam N.H."/>
            <person name="Zhou S."/>
            <person name="Allen A.E."/>
            <person name="Apt K.E."/>
            <person name="Bechner M."/>
            <person name="Brzezinski M.A."/>
            <person name="Chaal B.K."/>
            <person name="Chiovitti A."/>
            <person name="Davis A.K."/>
            <person name="Demarest M.S."/>
            <person name="Detter J.C."/>
            <person name="Glavina T."/>
            <person name="Goodstein D."/>
            <person name="Hadi M.Z."/>
            <person name="Hellsten U."/>
            <person name="Hildebrand M."/>
            <person name="Jenkins B.D."/>
            <person name="Jurka J."/>
            <person name="Kapitonov V.V."/>
            <person name="Kroger N."/>
            <person name="Lau W.W."/>
            <person name="Lane T.W."/>
            <person name="Larimer F.W."/>
            <person name="Lippmeier J.C."/>
            <person name="Lucas S."/>
            <person name="Medina M."/>
            <person name="Montsant A."/>
            <person name="Obornik M."/>
            <person name="Parker M.S."/>
            <person name="Palenik B."/>
            <person name="Pazour G.J."/>
            <person name="Richardson P.M."/>
            <person name="Rynearson T.A."/>
            <person name="Saito M.A."/>
            <person name="Schwartz D.C."/>
            <person name="Thamatrakoln K."/>
            <person name="Valentin K."/>
            <person name="Vardi A."/>
            <person name="Wilkerson F.P."/>
            <person name="Rokhsar D.S."/>
        </authorList>
    </citation>
    <scope>NUCLEOTIDE SEQUENCE [LARGE SCALE GENOMIC DNA]</scope>
    <source>
        <strain evidence="7 8">CCMP1335</strain>
    </source>
</reference>
<keyword evidence="2 7" id="KW-0238">DNA-binding</keyword>
<keyword evidence="8" id="KW-1185">Reference proteome</keyword>
<keyword evidence="7" id="KW-0346">Stress response</keyword>
<proteinExistence type="inferred from homology"/>
<dbReference type="PANTHER" id="PTHR10015:SF206">
    <property type="entry name" value="HSF-TYPE DNA-BINDING DOMAIN-CONTAINING PROTEIN"/>
    <property type="match status" value="1"/>
</dbReference>
<dbReference type="OMA" id="LMTMIND"/>
<dbReference type="Pfam" id="PF00447">
    <property type="entry name" value="HSF_DNA-bind"/>
    <property type="match status" value="1"/>
</dbReference>
<feature type="domain" description="HSF-type DNA-binding" evidence="6">
    <location>
        <begin position="156"/>
        <end position="269"/>
    </location>
</feature>
<sequence length="504" mass="54323">MMYSSRQSPPPSDDLMANFMDALSSSNANHSTAERRASAPPSTESTPSLSSPESHPSALHSFEFNNDEDMLSIPGLMFPPSSFVDGKLSSATVVSSDPTLEIRPGRLPPSVITTSRSSPKKPNTRKLSAAAERRLSLPSPLVVSPSLLDSAAATSNVPEFLCHLLTMLKDPALTSIISWCVPENDEPDHLGGGIQGMGKIVVNRPDAIQDFVLGKYYRHSKYASFQRQLNYFGFKKRIHGGKKGKLAPCSYVHERLGENVDTILSLKRRPPAKKRGSMTEDSSVASVSSVDEAPIVVMERPRKRRNSVKTGSKDVTVGKSKKDRQKKRGSSKFQKVRFPSVTVQVQAEDFDPPCTRRMDAAAPDASSSPDELNYAESKSYLTAPSMPVRQVSATTSYDSNQSLPKNIASSTAASAASQMQSNNSASTPATTANASGTSRPLSATLAQLLSTTLPPTDVLFNDDFGDEFANSNNANGHDGGEGTWVTDQGRCLSHNSLVDLAMFY</sequence>
<dbReference type="GO" id="GO:0005634">
    <property type="term" value="C:nucleus"/>
    <property type="evidence" value="ECO:0007669"/>
    <property type="project" value="UniProtKB-SubCell"/>
</dbReference>
<accession>B5YMW5</accession>
<dbReference type="GeneID" id="7444101"/>
<evidence type="ECO:0000259" key="6">
    <source>
        <dbReference type="SMART" id="SM00415"/>
    </source>
</evidence>
<dbReference type="GO" id="GO:0003700">
    <property type="term" value="F:DNA-binding transcription factor activity"/>
    <property type="evidence" value="ECO:0007669"/>
    <property type="project" value="InterPro"/>
</dbReference>
<feature type="region of interest" description="Disordered" evidence="5">
    <location>
        <begin position="1"/>
        <end position="60"/>
    </location>
</feature>
<dbReference type="KEGG" id="tps:THAPS_6935"/>
<dbReference type="PaxDb" id="35128-Thaps6935"/>
<dbReference type="InterPro" id="IPR036390">
    <property type="entry name" value="WH_DNA-bd_sf"/>
</dbReference>
<comment type="similarity">
    <text evidence="4">Belongs to the HSF family.</text>
</comment>
<feature type="compositionally biased region" description="Basic residues" evidence="5">
    <location>
        <begin position="267"/>
        <end position="276"/>
    </location>
</feature>
<dbReference type="InterPro" id="IPR036388">
    <property type="entry name" value="WH-like_DNA-bd_sf"/>
</dbReference>
<feature type="compositionally biased region" description="Low complexity" evidence="5">
    <location>
        <begin position="38"/>
        <end position="60"/>
    </location>
</feature>
<reference evidence="7 8" key="2">
    <citation type="journal article" date="2008" name="Nature">
        <title>The Phaeodactylum genome reveals the evolutionary history of diatom genomes.</title>
        <authorList>
            <person name="Bowler C."/>
            <person name="Allen A.E."/>
            <person name="Badger J.H."/>
            <person name="Grimwood J."/>
            <person name="Jabbari K."/>
            <person name="Kuo A."/>
            <person name="Maheswari U."/>
            <person name="Martens C."/>
            <person name="Maumus F."/>
            <person name="Otillar R.P."/>
            <person name="Rayko E."/>
            <person name="Salamov A."/>
            <person name="Vandepoele K."/>
            <person name="Beszteri B."/>
            <person name="Gruber A."/>
            <person name="Heijde M."/>
            <person name="Katinka M."/>
            <person name="Mock T."/>
            <person name="Valentin K."/>
            <person name="Verret F."/>
            <person name="Berges J.A."/>
            <person name="Brownlee C."/>
            <person name="Cadoret J.P."/>
            <person name="Chiovitti A."/>
            <person name="Choi C.J."/>
            <person name="Coesel S."/>
            <person name="De Martino A."/>
            <person name="Detter J.C."/>
            <person name="Durkin C."/>
            <person name="Falciatore A."/>
            <person name="Fournet J."/>
            <person name="Haruta M."/>
            <person name="Huysman M.J."/>
            <person name="Jenkins B.D."/>
            <person name="Jiroutova K."/>
            <person name="Jorgensen R.E."/>
            <person name="Joubert Y."/>
            <person name="Kaplan A."/>
            <person name="Kroger N."/>
            <person name="Kroth P.G."/>
            <person name="La Roche J."/>
            <person name="Lindquist E."/>
            <person name="Lommer M."/>
            <person name="Martin-Jezequel V."/>
            <person name="Lopez P.J."/>
            <person name="Lucas S."/>
            <person name="Mangogna M."/>
            <person name="McGinnis K."/>
            <person name="Medlin L.K."/>
            <person name="Montsant A."/>
            <person name="Oudot-Le Secq M.P."/>
            <person name="Napoli C."/>
            <person name="Obornik M."/>
            <person name="Parker M.S."/>
            <person name="Petit J.L."/>
            <person name="Porcel B.M."/>
            <person name="Poulsen N."/>
            <person name="Robison M."/>
            <person name="Rychlewski L."/>
            <person name="Rynearson T.A."/>
            <person name="Schmutz J."/>
            <person name="Shapiro H."/>
            <person name="Siaut M."/>
            <person name="Stanley M."/>
            <person name="Sussman M.R."/>
            <person name="Taylor A.R."/>
            <person name="Vardi A."/>
            <person name="von Dassow P."/>
            <person name="Vyverman W."/>
            <person name="Willis A."/>
            <person name="Wyrwicz L.S."/>
            <person name="Rokhsar D.S."/>
            <person name="Weissenbach J."/>
            <person name="Armbrust E.V."/>
            <person name="Green B.R."/>
            <person name="Van de Peer Y."/>
            <person name="Grigoriev I.V."/>
        </authorList>
    </citation>
    <scope>NUCLEOTIDE SEQUENCE [LARGE SCALE GENOMIC DNA]</scope>
    <source>
        <strain evidence="7 8">CCMP1335</strain>
    </source>
</reference>
<feature type="region of interest" description="Disordered" evidence="5">
    <location>
        <begin position="94"/>
        <end position="130"/>
    </location>
</feature>
<dbReference type="GO" id="GO:0043565">
    <property type="term" value="F:sequence-specific DNA binding"/>
    <property type="evidence" value="ECO:0007669"/>
    <property type="project" value="InterPro"/>
</dbReference>
<dbReference type="Proteomes" id="UP000001449">
    <property type="component" value="Chromosome 7"/>
</dbReference>
<keyword evidence="3" id="KW-0539">Nucleus</keyword>
<dbReference type="EMBL" id="CP001160">
    <property type="protein sequence ID" value="ACI64881.1"/>
    <property type="molecule type" value="Genomic_DNA"/>
</dbReference>
<dbReference type="HOGENOM" id="CLU_541349_0_0_1"/>
<dbReference type="AlphaFoldDB" id="B5YMW5"/>
<organism evidence="7 8">
    <name type="scientific">Thalassiosira pseudonana</name>
    <name type="common">Marine diatom</name>
    <name type="synonym">Cyclotella nana</name>
    <dbReference type="NCBI Taxonomy" id="35128"/>
    <lineage>
        <taxon>Eukaryota</taxon>
        <taxon>Sar</taxon>
        <taxon>Stramenopiles</taxon>
        <taxon>Ochrophyta</taxon>
        <taxon>Bacillariophyta</taxon>
        <taxon>Coscinodiscophyceae</taxon>
        <taxon>Thalassiosirophycidae</taxon>
        <taxon>Thalassiosirales</taxon>
        <taxon>Thalassiosiraceae</taxon>
        <taxon>Thalassiosira</taxon>
    </lineage>
</organism>
<feature type="region of interest" description="Disordered" evidence="5">
    <location>
        <begin position="409"/>
        <end position="438"/>
    </location>
</feature>
<evidence type="ECO:0000256" key="5">
    <source>
        <dbReference type="SAM" id="MobiDB-lite"/>
    </source>
</evidence>
<name>B5YMW5_THAPS</name>
<protein>
    <submittedName>
        <fullName evidence="7">HSF32, heat shock transcription factor DNA-binding domain-containing protein, DNA binding, transcription factor</fullName>
    </submittedName>
</protein>
<dbReference type="Gene3D" id="1.10.10.10">
    <property type="entry name" value="Winged helix-like DNA-binding domain superfamily/Winged helix DNA-binding domain"/>
    <property type="match status" value="1"/>
</dbReference>
<comment type="subcellular location">
    <subcellularLocation>
        <location evidence="1">Nucleus</location>
    </subcellularLocation>
</comment>
<feature type="region of interest" description="Disordered" evidence="5">
    <location>
        <begin position="267"/>
        <end position="286"/>
    </location>
</feature>
<dbReference type="SMART" id="SM00415">
    <property type="entry name" value="HSF"/>
    <property type="match status" value="1"/>
</dbReference>
<evidence type="ECO:0000256" key="2">
    <source>
        <dbReference type="ARBA" id="ARBA00023125"/>
    </source>
</evidence>
<feature type="compositionally biased region" description="Low complexity" evidence="5">
    <location>
        <begin position="360"/>
        <end position="370"/>
    </location>
</feature>
<dbReference type="RefSeq" id="XP_002296164.1">
    <property type="nucleotide sequence ID" value="XM_002296128.1"/>
</dbReference>